<protein>
    <submittedName>
        <fullName evidence="2">Uncharacterized protein</fullName>
    </submittedName>
</protein>
<accession>A0ABN3X456</accession>
<feature type="compositionally biased region" description="Polar residues" evidence="1">
    <location>
        <begin position="51"/>
        <end position="60"/>
    </location>
</feature>
<comment type="caution">
    <text evidence="2">The sequence shown here is derived from an EMBL/GenBank/DDBJ whole genome shotgun (WGS) entry which is preliminary data.</text>
</comment>
<evidence type="ECO:0000313" key="3">
    <source>
        <dbReference type="Proteomes" id="UP001500403"/>
    </source>
</evidence>
<proteinExistence type="predicted"/>
<reference evidence="2 3" key="1">
    <citation type="journal article" date="2019" name="Int. J. Syst. Evol. Microbiol.">
        <title>The Global Catalogue of Microorganisms (GCM) 10K type strain sequencing project: providing services to taxonomists for standard genome sequencing and annotation.</title>
        <authorList>
            <consortium name="The Broad Institute Genomics Platform"/>
            <consortium name="The Broad Institute Genome Sequencing Center for Infectious Disease"/>
            <person name="Wu L."/>
            <person name="Ma J."/>
        </authorList>
    </citation>
    <scope>NUCLEOTIDE SEQUENCE [LARGE SCALE GENOMIC DNA]</scope>
    <source>
        <strain evidence="2 3">JCM 9088</strain>
    </source>
</reference>
<evidence type="ECO:0000256" key="1">
    <source>
        <dbReference type="SAM" id="MobiDB-lite"/>
    </source>
</evidence>
<dbReference type="EMBL" id="BAAAUD010000020">
    <property type="protein sequence ID" value="GAA2934851.1"/>
    <property type="molecule type" value="Genomic_DNA"/>
</dbReference>
<feature type="region of interest" description="Disordered" evidence="1">
    <location>
        <begin position="22"/>
        <end position="115"/>
    </location>
</feature>
<keyword evidence="3" id="KW-1185">Reference proteome</keyword>
<gene>
    <name evidence="2" type="ORF">GCM10010446_19700</name>
</gene>
<name>A0ABN3X456_9ACTN</name>
<organism evidence="2 3">
    <name type="scientific">Streptomyces enissocaesilis</name>
    <dbReference type="NCBI Taxonomy" id="332589"/>
    <lineage>
        <taxon>Bacteria</taxon>
        <taxon>Bacillati</taxon>
        <taxon>Actinomycetota</taxon>
        <taxon>Actinomycetes</taxon>
        <taxon>Kitasatosporales</taxon>
        <taxon>Streptomycetaceae</taxon>
        <taxon>Streptomyces</taxon>
        <taxon>Streptomyces rochei group</taxon>
    </lineage>
</organism>
<feature type="compositionally biased region" description="Basic residues" evidence="1">
    <location>
        <begin position="38"/>
        <end position="48"/>
    </location>
</feature>
<evidence type="ECO:0000313" key="2">
    <source>
        <dbReference type="EMBL" id="GAA2934851.1"/>
    </source>
</evidence>
<dbReference type="Proteomes" id="UP001500403">
    <property type="component" value="Unassembled WGS sequence"/>
</dbReference>
<sequence length="115" mass="13121">MLRDPRARFLRGDEDHAVIARVPRVSVPPQHPAPQRPRGPHRTHRVGRTPHLTQTRQRQPAGTADAQPVRIPAFPQENVLGNPTERKSAQPSVRDHRRRGPTRPRQQMLWPATTV</sequence>